<feature type="region of interest" description="Disordered" evidence="1">
    <location>
        <begin position="1"/>
        <end position="28"/>
    </location>
</feature>
<comment type="caution">
    <text evidence="2">The sequence shown here is derived from an EMBL/GenBank/DDBJ whole genome shotgun (WGS) entry which is preliminary data.</text>
</comment>
<dbReference type="EMBL" id="VSSQ01064656">
    <property type="protein sequence ID" value="MPN17504.1"/>
    <property type="molecule type" value="Genomic_DNA"/>
</dbReference>
<name>A0A645G062_9ZZZZ</name>
<feature type="compositionally biased region" description="Basic and acidic residues" evidence="1">
    <location>
        <begin position="95"/>
        <end position="106"/>
    </location>
</feature>
<evidence type="ECO:0000256" key="1">
    <source>
        <dbReference type="SAM" id="MobiDB-lite"/>
    </source>
</evidence>
<sequence>MLVGHLGAVPFDQRNQDESQVTETEQFEEDAPASSCLLLVERGKSEFFQGLALPAGIAVRALEIIHRSFPALNRRHPRTRTPAGIAAPCPRSGRRGSDRYPVHTARHEWRRSSITWNDRRTRPAASRVRPARERIR</sequence>
<proteinExistence type="predicted"/>
<accession>A0A645G062</accession>
<organism evidence="2">
    <name type="scientific">bioreactor metagenome</name>
    <dbReference type="NCBI Taxonomy" id="1076179"/>
    <lineage>
        <taxon>unclassified sequences</taxon>
        <taxon>metagenomes</taxon>
        <taxon>ecological metagenomes</taxon>
    </lineage>
</organism>
<reference evidence="2" key="1">
    <citation type="submission" date="2019-08" db="EMBL/GenBank/DDBJ databases">
        <authorList>
            <person name="Kucharzyk K."/>
            <person name="Murdoch R.W."/>
            <person name="Higgins S."/>
            <person name="Loffler F."/>
        </authorList>
    </citation>
    <scope>NUCLEOTIDE SEQUENCE</scope>
</reference>
<protein>
    <submittedName>
        <fullName evidence="2">Uncharacterized protein</fullName>
    </submittedName>
</protein>
<evidence type="ECO:0000313" key="2">
    <source>
        <dbReference type="EMBL" id="MPN17504.1"/>
    </source>
</evidence>
<feature type="region of interest" description="Disordered" evidence="1">
    <location>
        <begin position="73"/>
        <end position="106"/>
    </location>
</feature>
<feature type="region of interest" description="Disordered" evidence="1">
    <location>
        <begin position="117"/>
        <end position="136"/>
    </location>
</feature>
<dbReference type="AlphaFoldDB" id="A0A645G062"/>
<gene>
    <name evidence="2" type="ORF">SDC9_164858</name>
</gene>